<reference evidence="1 2" key="1">
    <citation type="submission" date="2020-10" db="EMBL/GenBank/DDBJ databases">
        <title>Genome sequencing of Massilia sp. LPB0304.</title>
        <authorList>
            <person name="Kim J."/>
        </authorList>
    </citation>
    <scope>NUCLEOTIDE SEQUENCE [LARGE SCALE GENOMIC DNA]</scope>
    <source>
        <strain evidence="1 2">LPB0304</strain>
    </source>
</reference>
<protein>
    <submittedName>
        <fullName evidence="1">DUF4936 family protein</fullName>
    </submittedName>
</protein>
<evidence type="ECO:0000313" key="1">
    <source>
        <dbReference type="EMBL" id="QOL48825.1"/>
    </source>
</evidence>
<proteinExistence type="predicted"/>
<dbReference type="KEGG" id="mlir:LPB04_17975"/>
<accession>A0A7L9U3Y4</accession>
<sequence>MIDLYVYYKVRDEDADRLAPLVCALQARVIQPGHARLLRRPESRDGMQTWMEVYPDVPESFAAELEAAVAGAGFEGLIEGPRRVEVFTEFPPCA</sequence>
<dbReference type="InterPro" id="IPR032556">
    <property type="entry name" value="DUF4936"/>
</dbReference>
<evidence type="ECO:0000313" key="2">
    <source>
        <dbReference type="Proteomes" id="UP000593875"/>
    </source>
</evidence>
<gene>
    <name evidence="1" type="ORF">LPB04_17975</name>
</gene>
<dbReference type="Proteomes" id="UP000593875">
    <property type="component" value="Chromosome"/>
</dbReference>
<dbReference type="Pfam" id="PF16290">
    <property type="entry name" value="DUF4936"/>
    <property type="match status" value="1"/>
</dbReference>
<keyword evidence="2" id="KW-1185">Reference proteome</keyword>
<dbReference type="AlphaFoldDB" id="A0A7L9U3Y4"/>
<name>A0A7L9U3Y4_9BURK</name>
<organism evidence="1 2">
    <name type="scientific">Massilia litorea</name>
    <dbReference type="NCBI Taxonomy" id="2769491"/>
    <lineage>
        <taxon>Bacteria</taxon>
        <taxon>Pseudomonadati</taxon>
        <taxon>Pseudomonadota</taxon>
        <taxon>Betaproteobacteria</taxon>
        <taxon>Burkholderiales</taxon>
        <taxon>Oxalobacteraceae</taxon>
        <taxon>Telluria group</taxon>
        <taxon>Massilia</taxon>
    </lineage>
</organism>
<dbReference type="EMBL" id="CP062941">
    <property type="protein sequence ID" value="QOL48825.1"/>
    <property type="molecule type" value="Genomic_DNA"/>
</dbReference>
<dbReference type="RefSeq" id="WP_193685868.1">
    <property type="nucleotide sequence ID" value="NZ_CP062941.1"/>
</dbReference>